<dbReference type="EMBL" id="MOMC01000058">
    <property type="protein sequence ID" value="ONH25657.1"/>
    <property type="molecule type" value="Genomic_DNA"/>
</dbReference>
<dbReference type="Proteomes" id="UP000188929">
    <property type="component" value="Unassembled WGS sequence"/>
</dbReference>
<feature type="region of interest" description="Disordered" evidence="1">
    <location>
        <begin position="1"/>
        <end position="23"/>
    </location>
</feature>
<dbReference type="PANTHER" id="PTHR36221">
    <property type="entry name" value="DUF742 DOMAIN-CONTAINING PROTEIN"/>
    <property type="match status" value="1"/>
</dbReference>
<organism evidence="2 3">
    <name type="scientific">Pseudofrankia asymbiotica</name>
    <dbReference type="NCBI Taxonomy" id="1834516"/>
    <lineage>
        <taxon>Bacteria</taxon>
        <taxon>Bacillati</taxon>
        <taxon>Actinomycetota</taxon>
        <taxon>Actinomycetes</taxon>
        <taxon>Frankiales</taxon>
        <taxon>Frankiaceae</taxon>
        <taxon>Pseudofrankia</taxon>
    </lineage>
</organism>
<dbReference type="Pfam" id="PF05331">
    <property type="entry name" value="DUF742"/>
    <property type="match status" value="1"/>
</dbReference>
<dbReference type="AlphaFoldDB" id="A0A1V2I4A6"/>
<evidence type="ECO:0000256" key="1">
    <source>
        <dbReference type="SAM" id="MobiDB-lite"/>
    </source>
</evidence>
<keyword evidence="3" id="KW-1185">Reference proteome</keyword>
<dbReference type="OrthoDB" id="3217123at2"/>
<evidence type="ECO:0000313" key="2">
    <source>
        <dbReference type="EMBL" id="ONH25657.1"/>
    </source>
</evidence>
<sequence>MPRDDEELPDEAAGPVVRPYAVTGGRTRPHSALELVALVATTSHGVALARRPPAGMPPEQREIAFLCRQLQSVAEISARLDLPLGVTQVLVADMARDGLVVVHRPERPDWRPDSELLRKVLDGLQRL</sequence>
<dbReference type="PANTHER" id="PTHR36221:SF1">
    <property type="entry name" value="DUF742 DOMAIN-CONTAINING PROTEIN"/>
    <property type="match status" value="1"/>
</dbReference>
<reference evidence="3" key="1">
    <citation type="submission" date="2016-10" db="EMBL/GenBank/DDBJ databases">
        <title>Frankia sp. NRRL B-16386 Genome sequencing.</title>
        <authorList>
            <person name="Ghodhbane-Gtari F."/>
            <person name="Swanson E."/>
            <person name="Gueddou A."/>
            <person name="Hezbri K."/>
            <person name="Ktari K."/>
            <person name="Nouioui I."/>
            <person name="Morris K."/>
            <person name="Simpson S."/>
            <person name="Abebe-Akele F."/>
            <person name="Thomas K."/>
            <person name="Gtari M."/>
            <person name="Tisa L.S."/>
        </authorList>
    </citation>
    <scope>NUCLEOTIDE SEQUENCE [LARGE SCALE GENOMIC DNA]</scope>
    <source>
        <strain evidence="3">NRRL B-16386</strain>
    </source>
</reference>
<name>A0A1V2I4A6_9ACTN</name>
<protein>
    <recommendedName>
        <fullName evidence="4">DUF742 domain-containing protein</fullName>
    </recommendedName>
</protein>
<dbReference type="InterPro" id="IPR007995">
    <property type="entry name" value="DUF742"/>
</dbReference>
<proteinExistence type="predicted"/>
<evidence type="ECO:0000313" key="3">
    <source>
        <dbReference type="Proteomes" id="UP000188929"/>
    </source>
</evidence>
<dbReference type="RefSeq" id="WP_076820190.1">
    <property type="nucleotide sequence ID" value="NZ_MOMC01000058.1"/>
</dbReference>
<feature type="compositionally biased region" description="Acidic residues" evidence="1">
    <location>
        <begin position="1"/>
        <end position="10"/>
    </location>
</feature>
<dbReference type="STRING" id="1834516.BL253_27005"/>
<accession>A0A1V2I4A6</accession>
<evidence type="ECO:0008006" key="4">
    <source>
        <dbReference type="Google" id="ProtNLM"/>
    </source>
</evidence>
<comment type="caution">
    <text evidence="2">The sequence shown here is derived from an EMBL/GenBank/DDBJ whole genome shotgun (WGS) entry which is preliminary data.</text>
</comment>
<gene>
    <name evidence="2" type="ORF">BL253_27005</name>
</gene>